<dbReference type="GO" id="GO:0020037">
    <property type="term" value="F:heme binding"/>
    <property type="evidence" value="ECO:0007669"/>
    <property type="project" value="InterPro"/>
</dbReference>
<dbReference type="Gene3D" id="1.20.58.480">
    <property type="match status" value="1"/>
</dbReference>
<reference evidence="1 2" key="1">
    <citation type="submission" date="2016-03" db="EMBL/GenBank/DDBJ databases">
        <title>Niastella vici sp. nov., isolated from farmland soil.</title>
        <authorList>
            <person name="Chen L."/>
            <person name="Wang D."/>
            <person name="Yang S."/>
            <person name="Wang G."/>
        </authorList>
    </citation>
    <scope>NUCLEOTIDE SEQUENCE [LARGE SCALE GENOMIC DNA]</scope>
    <source>
        <strain evidence="1 2">DJ57</strain>
    </source>
</reference>
<evidence type="ECO:0000313" key="1">
    <source>
        <dbReference type="EMBL" id="OQP64746.1"/>
    </source>
</evidence>
<dbReference type="STRING" id="1703345.A3860_18480"/>
<dbReference type="Pfam" id="PF08933">
    <property type="entry name" value="PrnB"/>
    <property type="match status" value="1"/>
</dbReference>
<protein>
    <submittedName>
        <fullName evidence="1">Uncharacterized protein</fullName>
    </submittedName>
</protein>
<keyword evidence="2" id="KW-1185">Reference proteome</keyword>
<evidence type="ECO:0000313" key="2">
    <source>
        <dbReference type="Proteomes" id="UP000192796"/>
    </source>
</evidence>
<sequence>MKAKTGVKNKFFNLKFIFRMESFTRSSINVFPVALQQLHQFTLNNLPIINDKIVAGGGCVYEIIQQVNKPLRTLVDTYQSRTLTRDVAIDILRCVAPVISSIQRHLVTYNYKQEHFSNLLECNIENFLLDLGRVSGLPPRDSVYTTWLLNDNPVYRFDTNAGWLFFWKAVRLTNSNFLEANKAIDTIICQNWAITSGSALDAIAYATEKVNEVFTFYQGFVKGGMETDYFANVFRTYFLSYRIGDKQYIGSNATNVASVPALDFKIGVYNEKYKAIVENRFIQLAHEDIMYIKTAMKEPSLLQLLIEYLGFDYYEFVYFSIDEIRAKLNKGLITPDFKQAYTSVTRLIKIVASWSKQHFGLINTFLVKQANNVESCPLGFTAPAVEYTHGVGGASHEETKSIRDMRANHFLIKKLDAIIY</sequence>
<dbReference type="InterPro" id="IPR037217">
    <property type="entry name" value="Trp/Indoleamine_2_3_dOase-like"/>
</dbReference>
<dbReference type="InterPro" id="IPR015029">
    <property type="entry name" value="PrnB"/>
</dbReference>
<name>A0A1V9G2Q7_9BACT</name>
<dbReference type="OrthoDB" id="918766at2"/>
<dbReference type="EMBL" id="LVYD01000041">
    <property type="protein sequence ID" value="OQP64746.1"/>
    <property type="molecule type" value="Genomic_DNA"/>
</dbReference>
<proteinExistence type="predicted"/>
<gene>
    <name evidence="1" type="ORF">A3860_18480</name>
</gene>
<comment type="caution">
    <text evidence="1">The sequence shown here is derived from an EMBL/GenBank/DDBJ whole genome shotgun (WGS) entry which is preliminary data.</text>
</comment>
<dbReference type="SUPFAM" id="SSF140959">
    <property type="entry name" value="Indolic compounds 2,3-dioxygenase-like"/>
    <property type="match status" value="1"/>
</dbReference>
<dbReference type="RefSeq" id="WP_081146559.1">
    <property type="nucleotide sequence ID" value="NZ_LVYD01000041.1"/>
</dbReference>
<dbReference type="GO" id="GO:0046872">
    <property type="term" value="F:metal ion binding"/>
    <property type="evidence" value="ECO:0007669"/>
    <property type="project" value="InterPro"/>
</dbReference>
<dbReference type="GO" id="GO:0019441">
    <property type="term" value="P:L-tryptophan catabolic process to kynurenine"/>
    <property type="evidence" value="ECO:0007669"/>
    <property type="project" value="InterPro"/>
</dbReference>
<dbReference type="AlphaFoldDB" id="A0A1V9G2Q7"/>
<organism evidence="1 2">
    <name type="scientific">Niastella vici</name>
    <dbReference type="NCBI Taxonomy" id="1703345"/>
    <lineage>
        <taxon>Bacteria</taxon>
        <taxon>Pseudomonadati</taxon>
        <taxon>Bacteroidota</taxon>
        <taxon>Chitinophagia</taxon>
        <taxon>Chitinophagales</taxon>
        <taxon>Chitinophagaceae</taxon>
        <taxon>Niastella</taxon>
    </lineage>
</organism>
<accession>A0A1V9G2Q7</accession>
<dbReference type="Proteomes" id="UP000192796">
    <property type="component" value="Unassembled WGS sequence"/>
</dbReference>